<evidence type="ECO:0000313" key="1">
    <source>
        <dbReference type="EMBL" id="PWG18351.1"/>
    </source>
</evidence>
<reference evidence="2" key="1">
    <citation type="submission" date="2018-05" db="EMBL/GenBank/DDBJ databases">
        <authorList>
            <person name="Du Z."/>
            <person name="Wang X."/>
        </authorList>
    </citation>
    <scope>NUCLEOTIDE SEQUENCE [LARGE SCALE GENOMIC DNA]</scope>
    <source>
        <strain evidence="2">WDS4C29</strain>
    </source>
</reference>
<name>A0A2V1P763_9RHOB</name>
<comment type="caution">
    <text evidence="1">The sequence shown here is derived from an EMBL/GenBank/DDBJ whole genome shotgun (WGS) entry which is preliminary data.</text>
</comment>
<protein>
    <submittedName>
        <fullName evidence="1">Uncharacterized protein</fullName>
    </submittedName>
</protein>
<dbReference type="AlphaFoldDB" id="A0A2V1P763"/>
<dbReference type="EMBL" id="QETF01000001">
    <property type="protein sequence ID" value="PWG18351.1"/>
    <property type="molecule type" value="Genomic_DNA"/>
</dbReference>
<evidence type="ECO:0000313" key="2">
    <source>
        <dbReference type="Proteomes" id="UP000245293"/>
    </source>
</evidence>
<sequence length="127" mass="14391">MTSIRIEASDCSYKDCEFRWKIAATGNLVQEKIRFEDDHFEVEVDNFIVGFGFKPEKKYWGTAWIDRVVARGFTAQAFLAARDAISDIDTYKKNATASAQKTIDRAMQLEQQIAQLGSGPIDFRISA</sequence>
<keyword evidence="2" id="KW-1185">Reference proteome</keyword>
<gene>
    <name evidence="1" type="ORF">DFK10_00005</name>
</gene>
<accession>A0A2V1P763</accession>
<organism evidence="1 2">
    <name type="scientific">Salibaculum griseiflavum</name>
    <dbReference type="NCBI Taxonomy" id="1914409"/>
    <lineage>
        <taxon>Bacteria</taxon>
        <taxon>Pseudomonadati</taxon>
        <taxon>Pseudomonadota</taxon>
        <taxon>Alphaproteobacteria</taxon>
        <taxon>Rhodobacterales</taxon>
        <taxon>Roseobacteraceae</taxon>
        <taxon>Salibaculum</taxon>
    </lineage>
</organism>
<dbReference type="Proteomes" id="UP000245293">
    <property type="component" value="Unassembled WGS sequence"/>
</dbReference>
<proteinExistence type="predicted"/>